<gene>
    <name evidence="1" type="ORF">NK6_8778</name>
</gene>
<evidence type="ECO:0000313" key="1">
    <source>
        <dbReference type="EMBL" id="BAR61925.1"/>
    </source>
</evidence>
<dbReference type="EMBL" id="AP014685">
    <property type="protein sequence ID" value="BAR61925.1"/>
    <property type="molecule type" value="Genomic_DNA"/>
</dbReference>
<dbReference type="AlphaFoldDB" id="A0A0E3VX26"/>
<protein>
    <submittedName>
        <fullName evidence="1">Uncharacterized protein</fullName>
    </submittedName>
</protein>
<organism evidence="1 2">
    <name type="scientific">Bradyrhizobium diazoefficiens</name>
    <dbReference type="NCBI Taxonomy" id="1355477"/>
    <lineage>
        <taxon>Bacteria</taxon>
        <taxon>Pseudomonadati</taxon>
        <taxon>Pseudomonadota</taxon>
        <taxon>Alphaproteobacteria</taxon>
        <taxon>Hyphomicrobiales</taxon>
        <taxon>Nitrobacteraceae</taxon>
        <taxon>Bradyrhizobium</taxon>
    </lineage>
</organism>
<reference evidence="1 2" key="1">
    <citation type="submission" date="2014-11" db="EMBL/GenBank/DDBJ databases">
        <title>Symbiosis island explosion on the genome of extra-slow-growing strains of soybean bradyrhizobia with massive insertion sequences.</title>
        <authorList>
            <person name="Iida T."/>
            <person name="Minamisawa K."/>
        </authorList>
    </citation>
    <scope>NUCLEOTIDE SEQUENCE [LARGE SCALE GENOMIC DNA]</scope>
    <source>
        <strain evidence="1 2">NK6</strain>
    </source>
</reference>
<evidence type="ECO:0000313" key="2">
    <source>
        <dbReference type="Proteomes" id="UP000063308"/>
    </source>
</evidence>
<name>A0A0E3VX26_9BRAD</name>
<dbReference type="Proteomes" id="UP000063308">
    <property type="component" value="Chromosome"/>
</dbReference>
<proteinExistence type="predicted"/>
<accession>A0A0E3VX26</accession>
<sequence>MTHIVSANDLHLFAINTGPFYQQHLAMARNHDPIVAWDQHFDLNVVPLYRKQIKGPLRFPSRSICDAAEATKAYYERHITEF</sequence>